<feature type="domain" description="Flavodoxin-like" evidence="8">
    <location>
        <begin position="4"/>
        <end position="175"/>
    </location>
</feature>
<dbReference type="GO" id="GO:0070819">
    <property type="term" value="F:menaquinone-dependent protoporphyrinogen oxidase activity"/>
    <property type="evidence" value="ECO:0007669"/>
    <property type="project" value="UniProtKB-UniRule"/>
</dbReference>
<comment type="subcellular location">
    <subcellularLocation>
        <location evidence="7">Cell membrane</location>
        <topology evidence="7">Peripheral membrane protein</topology>
    </subcellularLocation>
</comment>
<dbReference type="PANTHER" id="PTHR38030:SF2">
    <property type="entry name" value="PROTOPORPHYRINOGEN IX DEHYDROGENASE [QUINONE]"/>
    <property type="match status" value="1"/>
</dbReference>
<comment type="cofactor">
    <cofactor evidence="7">
        <name>FMN</name>
        <dbReference type="ChEBI" id="CHEBI:58210"/>
    </cofactor>
    <text evidence="7">Binds 1 FMN non-covalently per subunit.</text>
</comment>
<dbReference type="InterPro" id="IPR044264">
    <property type="entry name" value="HemG"/>
</dbReference>
<dbReference type="Pfam" id="PF12724">
    <property type="entry name" value="Flavodoxin_5"/>
    <property type="match status" value="1"/>
</dbReference>
<dbReference type="GO" id="GO:0004729">
    <property type="term" value="F:oxygen-dependent protoporphyrinogen oxidase activity"/>
    <property type="evidence" value="ECO:0007669"/>
    <property type="project" value="InterPro"/>
</dbReference>
<evidence type="ECO:0000313" key="10">
    <source>
        <dbReference type="Proteomes" id="UP000249396"/>
    </source>
</evidence>
<evidence type="ECO:0000256" key="3">
    <source>
        <dbReference type="ARBA" id="ARBA00022741"/>
    </source>
</evidence>
<dbReference type="HAMAP" id="MF_00853">
    <property type="entry name" value="HemG"/>
    <property type="match status" value="1"/>
</dbReference>
<evidence type="ECO:0000256" key="6">
    <source>
        <dbReference type="ARBA" id="ARBA00023244"/>
    </source>
</evidence>
<keyword evidence="3 7" id="KW-0547">Nucleotide-binding</keyword>
<dbReference type="EMBL" id="QJPH01000462">
    <property type="protein sequence ID" value="PZN73237.1"/>
    <property type="molecule type" value="Genomic_DNA"/>
</dbReference>
<evidence type="ECO:0000256" key="2">
    <source>
        <dbReference type="ARBA" id="ARBA00022643"/>
    </source>
</evidence>
<gene>
    <name evidence="7" type="primary">hemG</name>
    <name evidence="9" type="ORF">DM484_23045</name>
</gene>
<comment type="catalytic activity">
    <reaction evidence="7">
        <text>protoporphyrinogen IX + 3 a quinone = protoporphyrin IX + 3 a quinol</text>
        <dbReference type="Rhea" id="RHEA:65032"/>
        <dbReference type="ChEBI" id="CHEBI:24646"/>
        <dbReference type="ChEBI" id="CHEBI:57306"/>
        <dbReference type="ChEBI" id="CHEBI:57307"/>
        <dbReference type="ChEBI" id="CHEBI:132124"/>
        <dbReference type="EC" id="1.3.5.3"/>
    </reaction>
</comment>
<dbReference type="InterPro" id="IPR052200">
    <property type="entry name" value="Protoporphyrinogen_IX_DH"/>
</dbReference>
<comment type="pathway">
    <text evidence="7">Porphyrin-containing compound metabolism; protoporphyrin-IX biosynthesis; protoporphyrin-IX from protoporphyrinogen-IX: step 1/1.</text>
</comment>
<dbReference type="EC" id="1.3.5.3" evidence="7"/>
<keyword evidence="5" id="KW-0472">Membrane</keyword>
<proteinExistence type="inferred from homology"/>
<dbReference type="GO" id="GO:0010181">
    <property type="term" value="F:FMN binding"/>
    <property type="evidence" value="ECO:0007669"/>
    <property type="project" value="UniProtKB-UniRule"/>
</dbReference>
<dbReference type="GO" id="GO:0006782">
    <property type="term" value="P:protoporphyrinogen IX biosynthetic process"/>
    <property type="evidence" value="ECO:0007669"/>
    <property type="project" value="UniProtKB-UniRule"/>
</dbReference>
<evidence type="ECO:0000256" key="4">
    <source>
        <dbReference type="ARBA" id="ARBA00023002"/>
    </source>
</evidence>
<dbReference type="InterPro" id="IPR026816">
    <property type="entry name" value="Flavodoxin_dom"/>
</dbReference>
<evidence type="ECO:0000256" key="7">
    <source>
        <dbReference type="HAMAP-Rule" id="MF_00853"/>
    </source>
</evidence>
<dbReference type="InterPro" id="IPR008254">
    <property type="entry name" value="Flavodoxin/NO_synth"/>
</dbReference>
<dbReference type="AlphaFoldDB" id="A0A2W4SP20"/>
<dbReference type="SUPFAM" id="SSF52218">
    <property type="entry name" value="Flavoproteins"/>
    <property type="match status" value="1"/>
</dbReference>
<comment type="similarity">
    <text evidence="7">Belongs to the HemG family.</text>
</comment>
<dbReference type="PROSITE" id="PS50902">
    <property type="entry name" value="FLAVODOXIN_LIKE"/>
    <property type="match status" value="1"/>
</dbReference>
<keyword evidence="2 7" id="KW-0288">FMN</keyword>
<comment type="function">
    <text evidence="7">Catalyzes the 6-electron oxidation of protoporphyrinogen IX to form protoporphyrin IX; under anaerobic conditions uses menaquinone as an electron acceptor, under aerobic conditions uses ubiquinone as an electron acceptor.</text>
</comment>
<keyword evidence="6 7" id="KW-0627">Porphyrin biosynthesis</keyword>
<keyword evidence="4 7" id="KW-0560">Oxidoreductase</keyword>
<dbReference type="Gene3D" id="3.40.50.360">
    <property type="match status" value="1"/>
</dbReference>
<organism evidence="9 10">
    <name type="scientific">Candidatus Methylumidiphilus alinenensis</name>
    <dbReference type="NCBI Taxonomy" id="2202197"/>
    <lineage>
        <taxon>Bacteria</taxon>
        <taxon>Pseudomonadati</taxon>
        <taxon>Pseudomonadota</taxon>
        <taxon>Gammaproteobacteria</taxon>
        <taxon>Methylococcales</taxon>
        <taxon>Candidatus Methylumidiphilus</taxon>
    </lineage>
</organism>
<comment type="catalytic activity">
    <reaction evidence="7">
        <text>protoporphyrinogen IX + 3 a ubiquinone = protoporphyrin IX + 3 a ubiquinol</text>
        <dbReference type="Rhea" id="RHEA:63936"/>
        <dbReference type="Rhea" id="RHEA-COMP:9565"/>
        <dbReference type="Rhea" id="RHEA-COMP:9566"/>
        <dbReference type="ChEBI" id="CHEBI:16389"/>
        <dbReference type="ChEBI" id="CHEBI:17976"/>
        <dbReference type="ChEBI" id="CHEBI:57306"/>
        <dbReference type="ChEBI" id="CHEBI:57307"/>
    </reaction>
</comment>
<accession>A0A2W4SP20</accession>
<keyword evidence="7" id="KW-1003">Cell membrane</keyword>
<evidence type="ECO:0000256" key="1">
    <source>
        <dbReference type="ARBA" id="ARBA00022630"/>
    </source>
</evidence>
<sequence length="175" mass="20017">MANILIIYSTTDGHTVTICNRIKQALDPQGHRVSIISVDESAEVDLQAFDKIVIGASIRYGKHSPQIVKFISRNEQVLDGKPNAFFSVNVVARKPEKCQPATNPYLQKFLKRISWKPKELAVFAGKIDYPRYNPFDRFMIRLIMWITKGPTDPTTVTEFTNWQQVEDFGRLIGEM</sequence>
<comment type="caution">
    <text evidence="9">The sequence shown here is derived from an EMBL/GenBank/DDBJ whole genome shotgun (WGS) entry which is preliminary data.</text>
</comment>
<reference evidence="9 10" key="1">
    <citation type="journal article" date="2018" name="Aquat. Microb. Ecol.">
        <title>Gammaproteobacterial methanotrophs dominate.</title>
        <authorList>
            <person name="Rissanen A.J."/>
            <person name="Saarenheimo J."/>
            <person name="Tiirola M."/>
            <person name="Peura S."/>
            <person name="Aalto S.L."/>
            <person name="Karvinen A."/>
            <person name="Nykanen H."/>
        </authorList>
    </citation>
    <scope>NUCLEOTIDE SEQUENCE [LARGE SCALE GENOMIC DNA]</scope>
    <source>
        <strain evidence="9">AMbin10</strain>
    </source>
</reference>
<evidence type="ECO:0000259" key="8">
    <source>
        <dbReference type="PROSITE" id="PS50902"/>
    </source>
</evidence>
<dbReference type="Proteomes" id="UP000249396">
    <property type="component" value="Unassembled WGS sequence"/>
</dbReference>
<dbReference type="UniPathway" id="UPA00251">
    <property type="reaction ID" value="UER00324"/>
</dbReference>
<evidence type="ECO:0000256" key="5">
    <source>
        <dbReference type="ARBA" id="ARBA00023136"/>
    </source>
</evidence>
<dbReference type="InterPro" id="IPR029039">
    <property type="entry name" value="Flavoprotein-like_sf"/>
</dbReference>
<evidence type="ECO:0000313" key="9">
    <source>
        <dbReference type="EMBL" id="PZN73237.1"/>
    </source>
</evidence>
<keyword evidence="1 7" id="KW-0285">Flavoprotein</keyword>
<comment type="catalytic activity">
    <reaction evidence="7">
        <text>protoporphyrinogen IX + 3 a menaquinone = protoporphyrin IX + 3 a menaquinol</text>
        <dbReference type="Rhea" id="RHEA:27409"/>
        <dbReference type="Rhea" id="RHEA-COMP:9537"/>
        <dbReference type="Rhea" id="RHEA-COMP:9539"/>
        <dbReference type="ChEBI" id="CHEBI:16374"/>
        <dbReference type="ChEBI" id="CHEBI:18151"/>
        <dbReference type="ChEBI" id="CHEBI:57306"/>
        <dbReference type="ChEBI" id="CHEBI:57307"/>
        <dbReference type="EC" id="1.3.5.3"/>
    </reaction>
</comment>
<dbReference type="PANTHER" id="PTHR38030">
    <property type="entry name" value="PROTOPORPHYRINOGEN IX DEHYDROGENASE [MENAQUINONE]"/>
    <property type="match status" value="1"/>
</dbReference>
<protein>
    <recommendedName>
        <fullName evidence="7">Protoporphyrinogen IX dehydrogenase [quinone]</fullName>
        <ecNumber evidence="7">1.3.5.3</ecNumber>
    </recommendedName>
    <alternativeName>
        <fullName evidence="7">Protoporphyrinogen IX dehydrogenase [menaquinone]</fullName>
    </alternativeName>
    <alternativeName>
        <fullName evidence="7">Protoporphyrinogen IX dehydrogenase [ubiquinone]</fullName>
    </alternativeName>
    <alternativeName>
        <fullName evidence="7">Protoporphyrinogen oxidase</fullName>
        <shortName evidence="7">PPO</shortName>
    </alternativeName>
</protein>
<name>A0A2W4SP20_9GAMM</name>
<dbReference type="NCBIfam" id="NF008316">
    <property type="entry name" value="PRK11104.1"/>
    <property type="match status" value="1"/>
</dbReference>
<dbReference type="GO" id="GO:0005886">
    <property type="term" value="C:plasma membrane"/>
    <property type="evidence" value="ECO:0007669"/>
    <property type="project" value="UniProtKB-SubCell"/>
</dbReference>